<sequence>MRIDSYIEDLLYNYNCVVVPEFGAFLAHGKSAALDLSTNTLLPPTKSVSFNAQLSKNDGLLVSHIAEVKGLAYDEILSEVEAVAGDWKKRLNQGDSIELFEVGKLWLNNAQKVQFQPENKNNFLTSSFGLSAFAATPIQRESLKEEVEELEERIPFIITPEKREQSSFRPWLKYAAILLLAVSIGTTSFRTYNQLQENQLVTQENARKQVEQHIQEATFFDSAPFELPALNIEVTKKQLGKHHVIAGAFRIEQNAEKKVAQLKEQGYNAFYLGANRFGLHQVAYDSFEDPKVALVYLKKIKRTESPDAWLLSER</sequence>
<dbReference type="Pfam" id="PF18174">
    <property type="entry name" value="HU-CCDC81_bac_1"/>
    <property type="match status" value="1"/>
</dbReference>
<dbReference type="InterPro" id="IPR041268">
    <property type="entry name" value="HU-CCDC81_bac_2"/>
</dbReference>
<protein>
    <submittedName>
        <fullName evidence="2">SPOR domain-containing protein</fullName>
    </submittedName>
</protein>
<dbReference type="InterPro" id="IPR036680">
    <property type="entry name" value="SPOR-like_sf"/>
</dbReference>
<dbReference type="Pfam" id="PF18175">
    <property type="entry name" value="HU-CCDC81_bac_2"/>
    <property type="match status" value="1"/>
</dbReference>
<dbReference type="EMBL" id="VCNI01000002">
    <property type="protein sequence ID" value="TMU55009.1"/>
    <property type="molecule type" value="Genomic_DNA"/>
</dbReference>
<accession>A0ABY2WKQ9</accession>
<proteinExistence type="predicted"/>
<reference evidence="2 3" key="1">
    <citation type="submission" date="2019-05" db="EMBL/GenBank/DDBJ databases">
        <title>Flagellimonas sp. AsT0115, sp. nov., isolated from a marine red algae, Asparagopsis taxiformis.</title>
        <authorList>
            <person name="Kim J."/>
            <person name="Jeong S.E."/>
            <person name="Jeon C.O."/>
        </authorList>
    </citation>
    <scope>NUCLEOTIDE SEQUENCE [LARGE SCALE GENOMIC DNA]</scope>
    <source>
        <strain evidence="2 3">AsT0115</strain>
    </source>
</reference>
<name>A0ABY2WKQ9_9FLAO</name>
<dbReference type="Pfam" id="PF05036">
    <property type="entry name" value="SPOR"/>
    <property type="match status" value="1"/>
</dbReference>
<dbReference type="InterPro" id="IPR007730">
    <property type="entry name" value="SPOR-like_dom"/>
</dbReference>
<dbReference type="Proteomes" id="UP000751614">
    <property type="component" value="Unassembled WGS sequence"/>
</dbReference>
<evidence type="ECO:0000313" key="2">
    <source>
        <dbReference type="EMBL" id="TMU55009.1"/>
    </source>
</evidence>
<dbReference type="RefSeq" id="WP_138836722.1">
    <property type="nucleotide sequence ID" value="NZ_VCNI01000002.1"/>
</dbReference>
<comment type="caution">
    <text evidence="2">The sequence shown here is derived from an EMBL/GenBank/DDBJ whole genome shotgun (WGS) entry which is preliminary data.</text>
</comment>
<gene>
    <name evidence="2" type="ORF">FGG15_12520</name>
</gene>
<dbReference type="SUPFAM" id="SSF110997">
    <property type="entry name" value="Sporulation related repeat"/>
    <property type="match status" value="1"/>
</dbReference>
<evidence type="ECO:0000259" key="1">
    <source>
        <dbReference type="PROSITE" id="PS51724"/>
    </source>
</evidence>
<dbReference type="Gene3D" id="3.30.70.1070">
    <property type="entry name" value="Sporulation related repeat"/>
    <property type="match status" value="1"/>
</dbReference>
<dbReference type="PROSITE" id="PS51724">
    <property type="entry name" value="SPOR"/>
    <property type="match status" value="1"/>
</dbReference>
<dbReference type="InterPro" id="IPR040495">
    <property type="entry name" value="HU-CCDC81_bac_1"/>
</dbReference>
<feature type="domain" description="SPOR" evidence="1">
    <location>
        <begin position="236"/>
        <end position="313"/>
    </location>
</feature>
<organism evidence="2 3">
    <name type="scientific">Flagellimonas algicola</name>
    <dbReference type="NCBI Taxonomy" id="2583815"/>
    <lineage>
        <taxon>Bacteria</taxon>
        <taxon>Pseudomonadati</taxon>
        <taxon>Bacteroidota</taxon>
        <taxon>Flavobacteriia</taxon>
        <taxon>Flavobacteriales</taxon>
        <taxon>Flavobacteriaceae</taxon>
        <taxon>Flagellimonas</taxon>
    </lineage>
</organism>
<evidence type="ECO:0000313" key="3">
    <source>
        <dbReference type="Proteomes" id="UP000751614"/>
    </source>
</evidence>
<keyword evidence="3" id="KW-1185">Reference proteome</keyword>